<proteinExistence type="predicted"/>
<feature type="transmembrane region" description="Helical" evidence="1">
    <location>
        <begin position="228"/>
        <end position="246"/>
    </location>
</feature>
<feature type="transmembrane region" description="Helical" evidence="1">
    <location>
        <begin position="88"/>
        <end position="110"/>
    </location>
</feature>
<name>A4PBC3_ECHOL</name>
<protein>
    <submittedName>
        <fullName evidence="2">NADH dehydrogenase subunit 2</fullName>
    </submittedName>
</protein>
<feature type="transmembrane region" description="Helical" evidence="1">
    <location>
        <begin position="116"/>
        <end position="139"/>
    </location>
</feature>
<feature type="transmembrane region" description="Helical" evidence="1">
    <location>
        <begin position="253"/>
        <end position="271"/>
    </location>
</feature>
<accession>A4PBC3</accession>
<gene>
    <name evidence="2" type="primary">nad2</name>
</gene>
<dbReference type="EMBL" id="AB208545">
    <property type="protein sequence ID" value="BAF56515.1"/>
    <property type="molecule type" value="Genomic_DNA"/>
</dbReference>
<feature type="transmembrane region" description="Helical" evidence="1">
    <location>
        <begin position="6"/>
        <end position="28"/>
    </location>
</feature>
<geneLocation type="mitochondrion" evidence="2"/>
<keyword evidence="1" id="KW-1133">Transmembrane helix</keyword>
<sequence>MCFMRFLYFDVVIFSLIFSVLFCFLCCVVDSLFGFWIFLELCGLSIIPSFFVGSDLNFYNLYGSVLSYIIMSGLSSGLLVSGLLISNLYYFVFFGFVVKFGLFPFMLWVYRVFSVGSWVFIFFLSVVMKFPVLFFCFLYQVSGLDLVFLDCWFTLLVCSCLVWLFSLSWEYVWCHISLSSVATLVVACFSSSVEICFFIYWYYFFWGLCSVIYFVVVSDLGDVKGYNFWFFCVLLLITPVSMPLIYKLSVCVGIFYSSVYILFIWVVYSFSEQFFLFKLGGDYFYSSVFNCWLE</sequence>
<keyword evidence="2" id="KW-0496">Mitochondrion</keyword>
<reference evidence="2" key="1">
    <citation type="journal article" date="2007" name="Parasitology">
        <title>A molecular phylogeny of the genus Echinococcus inferred from complete mitochondrial genomes.</title>
        <authorList>
            <person name="Nakao M."/>
            <person name="McManus D.P."/>
            <person name="Schantz P.M."/>
            <person name="Craig P.S."/>
            <person name="Ito A."/>
        </authorList>
    </citation>
    <scope>NUCLEOTIDE SEQUENCE</scope>
</reference>
<feature type="transmembrane region" description="Helical" evidence="1">
    <location>
        <begin position="146"/>
        <end position="165"/>
    </location>
</feature>
<organism evidence="2">
    <name type="scientific">Echinococcus oligarthrus</name>
    <dbReference type="NCBI Taxonomy" id="6212"/>
    <lineage>
        <taxon>Eukaryota</taxon>
        <taxon>Metazoa</taxon>
        <taxon>Spiralia</taxon>
        <taxon>Lophotrochozoa</taxon>
        <taxon>Platyhelminthes</taxon>
        <taxon>Cestoda</taxon>
        <taxon>Eucestoda</taxon>
        <taxon>Cyclophyllidea</taxon>
        <taxon>Taeniidae</taxon>
        <taxon>Echinococcus</taxon>
    </lineage>
</organism>
<feature type="transmembrane region" description="Helical" evidence="1">
    <location>
        <begin position="35"/>
        <end position="53"/>
    </location>
</feature>
<feature type="transmembrane region" description="Helical" evidence="1">
    <location>
        <begin position="197"/>
        <end position="216"/>
    </location>
</feature>
<keyword evidence="1" id="KW-0812">Transmembrane</keyword>
<dbReference type="AlphaFoldDB" id="A4PBC3"/>
<keyword evidence="1" id="KW-0472">Membrane</keyword>
<feature type="transmembrane region" description="Helical" evidence="1">
    <location>
        <begin position="171"/>
        <end position="190"/>
    </location>
</feature>
<evidence type="ECO:0000256" key="1">
    <source>
        <dbReference type="SAM" id="Phobius"/>
    </source>
</evidence>
<feature type="transmembrane region" description="Helical" evidence="1">
    <location>
        <begin position="59"/>
        <end position="81"/>
    </location>
</feature>
<evidence type="ECO:0000313" key="2">
    <source>
        <dbReference type="EMBL" id="BAF56515.1"/>
    </source>
</evidence>